<dbReference type="OrthoDB" id="5771378at2759"/>
<proteinExistence type="predicted"/>
<dbReference type="GO" id="GO:0016747">
    <property type="term" value="F:acyltransferase activity, transferring groups other than amino-acyl groups"/>
    <property type="evidence" value="ECO:0007669"/>
    <property type="project" value="InterPro"/>
</dbReference>
<feature type="domain" description="N-acetyltransferase" evidence="1">
    <location>
        <begin position="14"/>
        <end position="152"/>
    </location>
</feature>
<protein>
    <recommendedName>
        <fullName evidence="1">N-acetyltransferase domain-containing protein</fullName>
    </recommendedName>
</protein>
<dbReference type="PANTHER" id="PTHR47237">
    <property type="entry name" value="SLL0310 PROTEIN"/>
    <property type="match status" value="1"/>
</dbReference>
<dbReference type="Gene3D" id="3.40.630.30">
    <property type="match status" value="1"/>
</dbReference>
<dbReference type="Pfam" id="PF18014">
    <property type="entry name" value="Acetyltransf_18"/>
    <property type="match status" value="1"/>
</dbReference>
<name>A0A8K0W317_9PLEO</name>
<dbReference type="InterPro" id="IPR016181">
    <property type="entry name" value="Acyl_CoA_acyltransferase"/>
</dbReference>
<gene>
    <name evidence="2" type="ORF">FB567DRAFT_433142</name>
</gene>
<dbReference type="CDD" id="cd04301">
    <property type="entry name" value="NAT_SF"/>
    <property type="match status" value="1"/>
</dbReference>
<dbReference type="Proteomes" id="UP000813461">
    <property type="component" value="Unassembled WGS sequence"/>
</dbReference>
<sequence>MDPNTSPLSIRSAENLEEVKTLWWPLMKELGWNRAEEDAATHYSVAENGKNWLVILPEGSDTPQGMIIPFIYPNSTAWVGFFIMNDTFRGHGFGRRLWKEMELAFDKAGTTVIGLDGVEEQVETYKRRGFEDCARIPLMTRDTALDLAHTGLDRSAYWSTGALTSRIDSLGYAVVAGKVVSFIYARRCEHGVRIGPLYAATRSQARQLLHRVMIDFAKPQDTFIAEVFGTNPNSKKVFEELGWNYAGLSYHRMWLKGKVPSEQQEGGRGASGMFAIFDACAG</sequence>
<dbReference type="EMBL" id="JAGMVJ010000002">
    <property type="protein sequence ID" value="KAH7093347.1"/>
    <property type="molecule type" value="Genomic_DNA"/>
</dbReference>
<dbReference type="InterPro" id="IPR000182">
    <property type="entry name" value="GNAT_dom"/>
</dbReference>
<evidence type="ECO:0000313" key="3">
    <source>
        <dbReference type="Proteomes" id="UP000813461"/>
    </source>
</evidence>
<dbReference type="PANTHER" id="PTHR47237:SF1">
    <property type="entry name" value="SLL0310 PROTEIN"/>
    <property type="match status" value="1"/>
</dbReference>
<dbReference type="SUPFAM" id="SSF55729">
    <property type="entry name" value="Acyl-CoA N-acyltransferases (Nat)"/>
    <property type="match status" value="1"/>
</dbReference>
<dbReference type="Pfam" id="PF00583">
    <property type="entry name" value="Acetyltransf_1"/>
    <property type="match status" value="1"/>
</dbReference>
<evidence type="ECO:0000313" key="2">
    <source>
        <dbReference type="EMBL" id="KAH7093347.1"/>
    </source>
</evidence>
<dbReference type="InterPro" id="IPR052729">
    <property type="entry name" value="Acyl/Acetyltrans_Enzymes"/>
</dbReference>
<reference evidence="2" key="1">
    <citation type="journal article" date="2021" name="Nat. Commun.">
        <title>Genetic determinants of endophytism in the Arabidopsis root mycobiome.</title>
        <authorList>
            <person name="Mesny F."/>
            <person name="Miyauchi S."/>
            <person name="Thiergart T."/>
            <person name="Pickel B."/>
            <person name="Atanasova L."/>
            <person name="Karlsson M."/>
            <person name="Huettel B."/>
            <person name="Barry K.W."/>
            <person name="Haridas S."/>
            <person name="Chen C."/>
            <person name="Bauer D."/>
            <person name="Andreopoulos W."/>
            <person name="Pangilinan J."/>
            <person name="LaButti K."/>
            <person name="Riley R."/>
            <person name="Lipzen A."/>
            <person name="Clum A."/>
            <person name="Drula E."/>
            <person name="Henrissat B."/>
            <person name="Kohler A."/>
            <person name="Grigoriev I.V."/>
            <person name="Martin F.M."/>
            <person name="Hacquard S."/>
        </authorList>
    </citation>
    <scope>NUCLEOTIDE SEQUENCE</scope>
    <source>
        <strain evidence="2">MPI-SDFR-AT-0120</strain>
    </source>
</reference>
<evidence type="ECO:0000259" key="1">
    <source>
        <dbReference type="PROSITE" id="PS51186"/>
    </source>
</evidence>
<accession>A0A8K0W317</accession>
<comment type="caution">
    <text evidence="2">The sequence shown here is derived from an EMBL/GenBank/DDBJ whole genome shotgun (WGS) entry which is preliminary data.</text>
</comment>
<dbReference type="AlphaFoldDB" id="A0A8K0W317"/>
<organism evidence="2 3">
    <name type="scientific">Paraphoma chrysanthemicola</name>
    <dbReference type="NCBI Taxonomy" id="798071"/>
    <lineage>
        <taxon>Eukaryota</taxon>
        <taxon>Fungi</taxon>
        <taxon>Dikarya</taxon>
        <taxon>Ascomycota</taxon>
        <taxon>Pezizomycotina</taxon>
        <taxon>Dothideomycetes</taxon>
        <taxon>Pleosporomycetidae</taxon>
        <taxon>Pleosporales</taxon>
        <taxon>Pleosporineae</taxon>
        <taxon>Phaeosphaeriaceae</taxon>
        <taxon>Paraphoma</taxon>
    </lineage>
</organism>
<dbReference type="InterPro" id="IPR041496">
    <property type="entry name" value="YitH/HolE_GNAT"/>
</dbReference>
<keyword evidence="3" id="KW-1185">Reference proteome</keyword>
<dbReference type="PROSITE" id="PS51186">
    <property type="entry name" value="GNAT"/>
    <property type="match status" value="1"/>
</dbReference>